<dbReference type="EMBL" id="LT960612">
    <property type="protein sequence ID" value="SON53155.1"/>
    <property type="molecule type" value="Genomic_DNA"/>
</dbReference>
<dbReference type="Proteomes" id="UP000235828">
    <property type="component" value="Chromosome B"/>
</dbReference>
<evidence type="ECO:0000313" key="1">
    <source>
        <dbReference type="EMBL" id="SON53155.1"/>
    </source>
</evidence>
<reference evidence="1 2" key="1">
    <citation type="submission" date="2017-10" db="EMBL/GenBank/DDBJ databases">
        <authorList>
            <person name="Banno H."/>
            <person name="Chua N.-H."/>
        </authorList>
    </citation>
    <scope>NUCLEOTIDE SEQUENCE [LARGE SCALE GENOMIC DNA]</scope>
    <source>
        <strain evidence="1">Vibrio tapetis CECT4600</strain>
    </source>
</reference>
<gene>
    <name evidence="1" type="ORF">VTAP4600_B1544</name>
</gene>
<name>A0A2N8ZMM3_9VIBR</name>
<evidence type="ECO:0000313" key="2">
    <source>
        <dbReference type="Proteomes" id="UP000235828"/>
    </source>
</evidence>
<accession>A0A2N8ZMM3</accession>
<dbReference type="AlphaFoldDB" id="A0A2N8ZMM3"/>
<proteinExistence type="predicted"/>
<protein>
    <submittedName>
        <fullName evidence="1">Uncharacterized protein</fullName>
    </submittedName>
</protein>
<dbReference type="KEGG" id="vta:B1544"/>
<sequence>MTLITLLDGTTRRHKGSVFNIAHDCIYKKWFYTKLKFEMASITKGLFS</sequence>
<keyword evidence="2" id="KW-1185">Reference proteome</keyword>
<organism evidence="1 2">
    <name type="scientific">Vibrio tapetis subsp. tapetis</name>
    <dbReference type="NCBI Taxonomy" id="1671868"/>
    <lineage>
        <taxon>Bacteria</taxon>
        <taxon>Pseudomonadati</taxon>
        <taxon>Pseudomonadota</taxon>
        <taxon>Gammaproteobacteria</taxon>
        <taxon>Vibrionales</taxon>
        <taxon>Vibrionaceae</taxon>
        <taxon>Vibrio</taxon>
    </lineage>
</organism>